<dbReference type="InterPro" id="IPR027417">
    <property type="entry name" value="P-loop_NTPase"/>
</dbReference>
<evidence type="ECO:0000313" key="6">
    <source>
        <dbReference type="Proteomes" id="UP000460435"/>
    </source>
</evidence>
<protein>
    <submittedName>
        <fullName evidence="5">AAA family ATPase</fullName>
    </submittedName>
</protein>
<evidence type="ECO:0000256" key="3">
    <source>
        <dbReference type="PROSITE-ProRule" id="PRU01091"/>
    </source>
</evidence>
<sequence length="1138" mass="121612">MGMYGVGDADSATCQACAVRIGILGPLQVWDNTGRPVEIGGGRPRTLLARLALDPGRVVNADALVDALWEDEPPSGVANALQTVVSRLRRSLQGGVDGASASPVIESRHAGYVLAVDTRDVDVTRFEEHARAGREALLAGDAATAHAALTEALSLWRGPMLSDLGDAPFVGTAAARFEETRLSVVEDRHDAALLLGWHLDVVPELEALAREHPLRERVCGLLIRALAASGRQAEAVQLYERTRNTLAEELGIDPSAELQNIHLALLRGELAAAPPGAEVGEIRSGPATGAAPLAKAALPAPRTSFVGRDADVEGLTTALDQARMLTLHGPGGAGKTRLALEFARHLADHASSAGADGVWFVELAGVGDPQEVGPAVLSVLGLGEASAATVEGLRERMPLVREAGKRLADALRDKNSVVVLDNCEHVIGSVAALADSLLAACPKLRLVATSREPLGVEGEQLYPVGPLELPDGNEDLTPEHARTFAAVRLFTDRAAAVLPGFQVDESNVGPVVEACRRLDGMPLAIELAAARVRALTPAQISDRLDDRFRLLTNGGRTALPRQQTLRAVVEWSWELLEKPERILLRRLAVFSGGASLDAIEQICSGDGVDVEDTLDTVASLVDKSLVEAGSDTAGREVRYRLLETVRAYAAERLDHAGERSGLADRHAAYYRDLLERADPYLRRAEQLEWMARLTEDYENLISALRWAIQQGQADLAVRIAAVMGYYWMLRGGRRESGVWLQETLALPGAEPTSRRALVHLFDCANIMGDGDARHGVRSLARARRVCRRCEPDPAFPVHTLVETLWLAGIDGRPHARARLAAMPVPTDAWTRGVVHTAGVFMAVSDGDIETRDREIELAMESFGAAGDRMGMALIQRSRASYLAASGDHGAAARALEEALRMTRELGTVDDLPPLLAELAQNYADLGDHASARRFLEQAHAEACRSGAIEASFAVHMAQAWLSHREGEHEAAIHALDRATAAMGSPNAVDMALWMSIWPLHAEVQISLGDLDAAEQALRSGVDLALDGSSRARAGAPDRAGLAGLTQAWASLAVARGQYEQAAQLLGITTLVRGEPDLGSPERAAADRQARRALGDDEFERVYNTGATLEITAAVLRIRDMAGLAGPALGDRQEAGVPD</sequence>
<comment type="similarity">
    <text evidence="1">Belongs to the AfsR/DnrI/RedD regulatory family.</text>
</comment>
<reference evidence="5 6" key="1">
    <citation type="submission" date="2019-11" db="EMBL/GenBank/DDBJ databases">
        <authorList>
            <person name="Li X.-J."/>
            <person name="Feng X.-M."/>
        </authorList>
    </citation>
    <scope>NUCLEOTIDE SEQUENCE [LARGE SCALE GENOMIC DNA]</scope>
    <source>
        <strain evidence="5 6">XMNu-373</strain>
    </source>
</reference>
<dbReference type="GO" id="GO:0000160">
    <property type="term" value="P:phosphorelay signal transduction system"/>
    <property type="evidence" value="ECO:0007669"/>
    <property type="project" value="InterPro"/>
</dbReference>
<evidence type="ECO:0000313" key="5">
    <source>
        <dbReference type="EMBL" id="NDL59387.1"/>
    </source>
</evidence>
<dbReference type="InterPro" id="IPR016032">
    <property type="entry name" value="Sig_transdc_resp-reg_C-effctor"/>
</dbReference>
<dbReference type="InterPro" id="IPR041664">
    <property type="entry name" value="AAA_16"/>
</dbReference>
<dbReference type="Pfam" id="PF25872">
    <property type="entry name" value="HTH_77"/>
    <property type="match status" value="1"/>
</dbReference>
<keyword evidence="6" id="KW-1185">Reference proteome</keyword>
<dbReference type="Gene3D" id="1.10.10.10">
    <property type="entry name" value="Winged helix-like DNA-binding domain superfamily/Winged helix DNA-binding domain"/>
    <property type="match status" value="1"/>
</dbReference>
<organism evidence="5 6">
    <name type="scientific">Phytoactinopolyspora mesophila</name>
    <dbReference type="NCBI Taxonomy" id="2650750"/>
    <lineage>
        <taxon>Bacteria</taxon>
        <taxon>Bacillati</taxon>
        <taxon>Actinomycetota</taxon>
        <taxon>Actinomycetes</taxon>
        <taxon>Jiangellales</taxon>
        <taxon>Jiangellaceae</taxon>
        <taxon>Phytoactinopolyspora</taxon>
    </lineage>
</organism>
<dbReference type="SUPFAM" id="SSF46894">
    <property type="entry name" value="C-terminal effector domain of the bipartite response regulators"/>
    <property type="match status" value="1"/>
</dbReference>
<dbReference type="GO" id="GO:0003677">
    <property type="term" value="F:DNA binding"/>
    <property type="evidence" value="ECO:0007669"/>
    <property type="project" value="UniProtKB-UniRule"/>
</dbReference>
<dbReference type="Gene3D" id="1.25.40.10">
    <property type="entry name" value="Tetratricopeptide repeat domain"/>
    <property type="match status" value="2"/>
</dbReference>
<dbReference type="SUPFAM" id="SSF52540">
    <property type="entry name" value="P-loop containing nucleoside triphosphate hydrolases"/>
    <property type="match status" value="1"/>
</dbReference>
<proteinExistence type="inferred from homology"/>
<accession>A0A7K3M8T8</accession>
<dbReference type="InterPro" id="IPR005158">
    <property type="entry name" value="BTAD"/>
</dbReference>
<dbReference type="InterPro" id="IPR058852">
    <property type="entry name" value="HTH_77"/>
</dbReference>
<evidence type="ECO:0000259" key="4">
    <source>
        <dbReference type="PROSITE" id="PS51755"/>
    </source>
</evidence>
<evidence type="ECO:0000256" key="1">
    <source>
        <dbReference type="ARBA" id="ARBA00005820"/>
    </source>
</evidence>
<dbReference type="PANTHER" id="PTHR47691">
    <property type="entry name" value="REGULATOR-RELATED"/>
    <property type="match status" value="1"/>
</dbReference>
<dbReference type="GO" id="GO:0006355">
    <property type="term" value="P:regulation of DNA-templated transcription"/>
    <property type="evidence" value="ECO:0007669"/>
    <property type="project" value="InterPro"/>
</dbReference>
<name>A0A7K3M8T8_9ACTN</name>
<dbReference type="Pfam" id="PF00486">
    <property type="entry name" value="Trans_reg_C"/>
    <property type="match status" value="1"/>
</dbReference>
<feature type="domain" description="OmpR/PhoB-type" evidence="4">
    <location>
        <begin position="11"/>
        <end position="116"/>
    </location>
</feature>
<dbReference type="PRINTS" id="PR00364">
    <property type="entry name" value="DISEASERSIST"/>
</dbReference>
<evidence type="ECO:0000256" key="2">
    <source>
        <dbReference type="ARBA" id="ARBA00023125"/>
    </source>
</evidence>
<dbReference type="InterPro" id="IPR036388">
    <property type="entry name" value="WH-like_DNA-bd_sf"/>
</dbReference>
<dbReference type="EMBL" id="WLZY01000007">
    <property type="protein sequence ID" value="NDL59387.1"/>
    <property type="molecule type" value="Genomic_DNA"/>
</dbReference>
<dbReference type="Gene3D" id="3.40.50.300">
    <property type="entry name" value="P-loop containing nucleotide triphosphate hydrolases"/>
    <property type="match status" value="1"/>
</dbReference>
<dbReference type="CDD" id="cd15831">
    <property type="entry name" value="BTAD"/>
    <property type="match status" value="1"/>
</dbReference>
<feature type="DNA-binding region" description="OmpR/PhoB-type" evidence="3">
    <location>
        <begin position="11"/>
        <end position="116"/>
    </location>
</feature>
<dbReference type="AlphaFoldDB" id="A0A7K3M8T8"/>
<keyword evidence="2 3" id="KW-0238">DNA-binding</keyword>
<dbReference type="SMART" id="SM01043">
    <property type="entry name" value="BTAD"/>
    <property type="match status" value="1"/>
</dbReference>
<dbReference type="InterPro" id="IPR001867">
    <property type="entry name" value="OmpR/PhoB-type_DNA-bd"/>
</dbReference>
<dbReference type="SUPFAM" id="SSF48452">
    <property type="entry name" value="TPR-like"/>
    <property type="match status" value="2"/>
</dbReference>
<dbReference type="Pfam" id="PF03704">
    <property type="entry name" value="BTAD"/>
    <property type="match status" value="1"/>
</dbReference>
<dbReference type="SMART" id="SM00862">
    <property type="entry name" value="Trans_reg_C"/>
    <property type="match status" value="1"/>
</dbReference>
<dbReference type="PROSITE" id="PS51755">
    <property type="entry name" value="OMPR_PHOB"/>
    <property type="match status" value="1"/>
</dbReference>
<dbReference type="Pfam" id="PF13191">
    <property type="entry name" value="AAA_16"/>
    <property type="match status" value="1"/>
</dbReference>
<dbReference type="InterPro" id="IPR011990">
    <property type="entry name" value="TPR-like_helical_dom_sf"/>
</dbReference>
<dbReference type="Proteomes" id="UP000460435">
    <property type="component" value="Unassembled WGS sequence"/>
</dbReference>
<comment type="caution">
    <text evidence="5">The sequence shown here is derived from an EMBL/GenBank/DDBJ whole genome shotgun (WGS) entry which is preliminary data.</text>
</comment>
<gene>
    <name evidence="5" type="ORF">F7O44_20150</name>
</gene>
<dbReference type="PANTHER" id="PTHR47691:SF3">
    <property type="entry name" value="HTH-TYPE TRANSCRIPTIONAL REGULATOR RV0890C-RELATED"/>
    <property type="match status" value="1"/>
</dbReference>